<evidence type="ECO:0000313" key="3">
    <source>
        <dbReference type="EMBL" id="GFG56724.1"/>
    </source>
</evidence>
<keyword evidence="2" id="KW-0732">Signal</keyword>
<comment type="caution">
    <text evidence="3">The sequence shown here is derived from an EMBL/GenBank/DDBJ whole genome shotgun (WGS) entry which is preliminary data.</text>
</comment>
<dbReference type="AlphaFoldDB" id="A0A7I9WGA0"/>
<dbReference type="Gene3D" id="3.40.190.150">
    <property type="entry name" value="Bordetella uptake gene, domain 1"/>
    <property type="match status" value="1"/>
</dbReference>
<dbReference type="EMBL" id="BLKT01000003">
    <property type="protein sequence ID" value="GFG56724.1"/>
    <property type="molecule type" value="Genomic_DNA"/>
</dbReference>
<organism evidence="3 4">
    <name type="scientific">Mycolicibacterium murale</name>
    <dbReference type="NCBI Taxonomy" id="182220"/>
    <lineage>
        <taxon>Bacteria</taxon>
        <taxon>Bacillati</taxon>
        <taxon>Actinomycetota</taxon>
        <taxon>Actinomycetes</taxon>
        <taxon>Mycobacteriales</taxon>
        <taxon>Mycobacteriaceae</taxon>
        <taxon>Mycolicibacterium</taxon>
    </lineage>
</organism>
<name>A0A7I9WGA0_9MYCO</name>
<sequence length="371" mass="39077">MNLPYSCRLAALAAVGALVSGGCANPTSVWGHGGGPRATQVPSRIELVIPLSPGGGTDTWARFVSPKLSEFLPNRPTFTPINDEGGEGIPATNAFVRDGVTDGSEVLVATTSSLFQFMLGRRGVEFDFTQMRPLVVSGAGAAFYVSKDSGVRTAQDLKQSRGTTLTYGAMSPTGSDLANLLAFNLLDLDVDVTFGFEGRGPALLAFQRGELNSDVSTTSTFQREVQPMVDAEKVLPLWSMGAVEEGRLVRDPALPDLPTPAEVYEQMYGAPPSGPAFDAYVAAVAAGLTYQKGLWVNGGTSDEIVNAFGRATEDLAAAPGFAAESAAVLGGYPLYPGSDHEEEIKAALTLTPEVREYIAKVLADKYNAEVN</sequence>
<keyword evidence="4" id="KW-1185">Reference proteome</keyword>
<feature type="chain" id="PRO_5039041858" description="Tricarboxylate transporter" evidence="2">
    <location>
        <begin position="25"/>
        <end position="371"/>
    </location>
</feature>
<dbReference type="Proteomes" id="UP000465241">
    <property type="component" value="Unassembled WGS sequence"/>
</dbReference>
<dbReference type="SUPFAM" id="SSF53850">
    <property type="entry name" value="Periplasmic binding protein-like II"/>
    <property type="match status" value="1"/>
</dbReference>
<evidence type="ECO:0000256" key="2">
    <source>
        <dbReference type="SAM" id="SignalP"/>
    </source>
</evidence>
<accession>A0A7I9WGA0</accession>
<dbReference type="RefSeq" id="WP_193488252.1">
    <property type="nucleotide sequence ID" value="NZ_BAAAMC010000028.1"/>
</dbReference>
<feature type="signal peptide" evidence="2">
    <location>
        <begin position="1"/>
        <end position="24"/>
    </location>
</feature>
<dbReference type="PANTHER" id="PTHR42928">
    <property type="entry name" value="TRICARBOXYLATE-BINDING PROTEIN"/>
    <property type="match status" value="1"/>
</dbReference>
<evidence type="ECO:0000256" key="1">
    <source>
        <dbReference type="ARBA" id="ARBA00006987"/>
    </source>
</evidence>
<dbReference type="InterPro" id="IPR005064">
    <property type="entry name" value="BUG"/>
</dbReference>
<reference evidence="3 4" key="1">
    <citation type="journal article" date="2019" name="Emerg. Microbes Infect.">
        <title>Comprehensive subspecies identification of 175 nontuberculous mycobacteria species based on 7547 genomic profiles.</title>
        <authorList>
            <person name="Matsumoto Y."/>
            <person name="Kinjo T."/>
            <person name="Motooka D."/>
            <person name="Nabeya D."/>
            <person name="Jung N."/>
            <person name="Uechi K."/>
            <person name="Horii T."/>
            <person name="Iida T."/>
            <person name="Fujita J."/>
            <person name="Nakamura S."/>
        </authorList>
    </citation>
    <scope>NUCLEOTIDE SEQUENCE [LARGE SCALE GENOMIC DNA]</scope>
    <source>
        <strain evidence="3 4">JCM 13392</strain>
    </source>
</reference>
<dbReference type="Gene3D" id="3.40.190.10">
    <property type="entry name" value="Periplasmic binding protein-like II"/>
    <property type="match status" value="1"/>
</dbReference>
<dbReference type="InterPro" id="IPR042100">
    <property type="entry name" value="Bug_dom1"/>
</dbReference>
<protein>
    <recommendedName>
        <fullName evidence="5">Tricarboxylate transporter</fullName>
    </recommendedName>
</protein>
<gene>
    <name evidence="3" type="ORF">MMUR_08600</name>
</gene>
<proteinExistence type="inferred from homology"/>
<evidence type="ECO:0008006" key="5">
    <source>
        <dbReference type="Google" id="ProtNLM"/>
    </source>
</evidence>
<comment type="similarity">
    <text evidence="1">Belongs to the UPF0065 (bug) family.</text>
</comment>
<evidence type="ECO:0000313" key="4">
    <source>
        <dbReference type="Proteomes" id="UP000465241"/>
    </source>
</evidence>
<dbReference type="PANTHER" id="PTHR42928:SF3">
    <property type="entry name" value="UPF0065 PROTEIN YFLP"/>
    <property type="match status" value="1"/>
</dbReference>